<dbReference type="Pfam" id="PF12728">
    <property type="entry name" value="HTH_17"/>
    <property type="match status" value="1"/>
</dbReference>
<name>A0A1I3VID5_9GAMM</name>
<dbReference type="Gene3D" id="1.10.1660.10">
    <property type="match status" value="1"/>
</dbReference>
<gene>
    <name evidence="4" type="ORF">SAMN04488079_10356</name>
</gene>
<dbReference type="SUPFAM" id="SSF52172">
    <property type="entry name" value="CheY-like"/>
    <property type="match status" value="1"/>
</dbReference>
<evidence type="ECO:0000256" key="1">
    <source>
        <dbReference type="PROSITE-ProRule" id="PRU00169"/>
    </source>
</evidence>
<feature type="domain" description="HTH merR-type" evidence="3">
    <location>
        <begin position="5"/>
        <end position="53"/>
    </location>
</feature>
<dbReference type="STRING" id="45496.SAMN04488079_10356"/>
<evidence type="ECO:0000313" key="4">
    <source>
        <dbReference type="EMBL" id="SFJ95128.1"/>
    </source>
</evidence>
<dbReference type="GO" id="GO:0000160">
    <property type="term" value="P:phosphorelay signal transduction system"/>
    <property type="evidence" value="ECO:0007669"/>
    <property type="project" value="InterPro"/>
</dbReference>
<evidence type="ECO:0000313" key="5">
    <source>
        <dbReference type="Proteomes" id="UP000198924"/>
    </source>
</evidence>
<dbReference type="OrthoDB" id="5703386at2"/>
<dbReference type="InterPro" id="IPR009061">
    <property type="entry name" value="DNA-bd_dom_put_sf"/>
</dbReference>
<keyword evidence="5" id="KW-1185">Reference proteome</keyword>
<dbReference type="InterPro" id="IPR011006">
    <property type="entry name" value="CheY-like_superfamily"/>
</dbReference>
<dbReference type="GO" id="GO:0006355">
    <property type="term" value="P:regulation of DNA-templated transcription"/>
    <property type="evidence" value="ECO:0007669"/>
    <property type="project" value="InterPro"/>
</dbReference>
<accession>A0A1I3VID5</accession>
<dbReference type="SUPFAM" id="SSF46955">
    <property type="entry name" value="Putative DNA-binding domain"/>
    <property type="match status" value="1"/>
</dbReference>
<dbReference type="InterPro" id="IPR000551">
    <property type="entry name" value="MerR-type_HTH_dom"/>
</dbReference>
<dbReference type="InterPro" id="IPR010093">
    <property type="entry name" value="SinI_DNA-bd"/>
</dbReference>
<dbReference type="NCBIfam" id="TIGR01764">
    <property type="entry name" value="excise"/>
    <property type="match status" value="1"/>
</dbReference>
<dbReference type="Proteomes" id="UP000198924">
    <property type="component" value="Unassembled WGS sequence"/>
</dbReference>
<dbReference type="PROSITE" id="PS50937">
    <property type="entry name" value="HTH_MERR_2"/>
    <property type="match status" value="1"/>
</dbReference>
<dbReference type="CDD" id="cd04761">
    <property type="entry name" value="HTH_MerR-SF"/>
    <property type="match status" value="1"/>
</dbReference>
<feature type="domain" description="Response regulatory" evidence="2">
    <location>
        <begin position="78"/>
        <end position="198"/>
    </location>
</feature>
<reference evidence="5" key="1">
    <citation type="submission" date="2016-10" db="EMBL/GenBank/DDBJ databases">
        <authorList>
            <person name="Varghese N."/>
            <person name="Submissions S."/>
        </authorList>
    </citation>
    <scope>NUCLEOTIDE SEQUENCE [LARGE SCALE GENOMIC DNA]</scope>
    <source>
        <strain evidence="5">DSM 11578</strain>
    </source>
</reference>
<evidence type="ECO:0000259" key="2">
    <source>
        <dbReference type="PROSITE" id="PS50110"/>
    </source>
</evidence>
<feature type="modified residue" description="4-aspartylphosphate" evidence="1">
    <location>
        <position position="131"/>
    </location>
</feature>
<dbReference type="AlphaFoldDB" id="A0A1I3VID5"/>
<dbReference type="InterPro" id="IPR001789">
    <property type="entry name" value="Sig_transdc_resp-reg_receiver"/>
</dbReference>
<proteinExistence type="predicted"/>
<protein>
    <submittedName>
        <fullName evidence="4">DNA binding domain-containing protein, excisionase family</fullName>
    </submittedName>
</protein>
<dbReference type="CDD" id="cd00156">
    <property type="entry name" value="REC"/>
    <property type="match status" value="1"/>
</dbReference>
<dbReference type="Pfam" id="PF00072">
    <property type="entry name" value="Response_reg"/>
    <property type="match status" value="1"/>
</dbReference>
<dbReference type="InterPro" id="IPR041657">
    <property type="entry name" value="HTH_17"/>
</dbReference>
<dbReference type="RefSeq" id="WP_091711691.1">
    <property type="nucleotide sequence ID" value="NZ_FOSH01000003.1"/>
</dbReference>
<organism evidence="4 5">
    <name type="scientific">Methylophaga sulfidovorans</name>
    <dbReference type="NCBI Taxonomy" id="45496"/>
    <lineage>
        <taxon>Bacteria</taxon>
        <taxon>Pseudomonadati</taxon>
        <taxon>Pseudomonadota</taxon>
        <taxon>Gammaproteobacteria</taxon>
        <taxon>Thiotrichales</taxon>
        <taxon>Piscirickettsiaceae</taxon>
        <taxon>Methylophaga</taxon>
    </lineage>
</organism>
<evidence type="ECO:0000259" key="3">
    <source>
        <dbReference type="PROSITE" id="PS50937"/>
    </source>
</evidence>
<dbReference type="Gene3D" id="3.40.50.2300">
    <property type="match status" value="1"/>
</dbReference>
<dbReference type="EMBL" id="FOSH01000003">
    <property type="protein sequence ID" value="SFJ95128.1"/>
    <property type="molecule type" value="Genomic_DNA"/>
</dbReference>
<dbReference type="GO" id="GO:0003677">
    <property type="term" value="F:DNA binding"/>
    <property type="evidence" value="ECO:0007669"/>
    <property type="project" value="InterPro"/>
</dbReference>
<sequence length="199" mass="22498">MEKRLFTTTQLASLLGVTARTIQLWSNNGLINVVKTLGGHRRISEDEVIRLAEKLGKPIPEELKRQKNSTINLNAQLTVLLVDKDRDLSKLYKSQLLQWQEGLPTNIHITDSGLDALIMSGLYKPNLIMIDWDIDNIDVIDMARAIRKNTETQHANIIIMTKQDKAALTKTLTLPDNVILEEKPVSFALIKRLLEKHSG</sequence>
<keyword evidence="1" id="KW-0597">Phosphoprotein</keyword>
<dbReference type="PROSITE" id="PS50110">
    <property type="entry name" value="RESPONSE_REGULATORY"/>
    <property type="match status" value="1"/>
</dbReference>